<organism evidence="2 3">
    <name type="scientific">Laribacter hongkongensis</name>
    <dbReference type="NCBI Taxonomy" id="168471"/>
    <lineage>
        <taxon>Bacteria</taxon>
        <taxon>Pseudomonadati</taxon>
        <taxon>Pseudomonadota</taxon>
        <taxon>Betaproteobacteria</taxon>
        <taxon>Neisseriales</taxon>
        <taxon>Aquaspirillaceae</taxon>
        <taxon>Laribacter</taxon>
    </lineage>
</organism>
<evidence type="ECO:0000313" key="3">
    <source>
        <dbReference type="Proteomes" id="UP000197424"/>
    </source>
</evidence>
<evidence type="ECO:0000256" key="1">
    <source>
        <dbReference type="SAM" id="Phobius"/>
    </source>
</evidence>
<dbReference type="RefSeq" id="WP_088859865.1">
    <property type="nucleotide sequence ID" value="NZ_CP022115.1"/>
</dbReference>
<dbReference type="AlphaFoldDB" id="A0A248LF28"/>
<name>A0A248LF28_9NEIS</name>
<accession>A0A248LF28</accession>
<reference evidence="3" key="1">
    <citation type="submission" date="2017-06" db="EMBL/GenBank/DDBJ databases">
        <title>Whole genome sequence of Laribacter hongkongensis LHGZ1.</title>
        <authorList>
            <person name="Chen D."/>
            <person name="Wu H."/>
            <person name="Chen J."/>
        </authorList>
    </citation>
    <scope>NUCLEOTIDE SEQUENCE [LARGE SCALE GENOMIC DNA]</scope>
    <source>
        <strain evidence="3">LHGZ1</strain>
    </source>
</reference>
<dbReference type="EMBL" id="CP022115">
    <property type="protein sequence ID" value="ASJ23006.1"/>
    <property type="molecule type" value="Genomic_DNA"/>
</dbReference>
<evidence type="ECO:0000313" key="2">
    <source>
        <dbReference type="EMBL" id="ASJ23006.1"/>
    </source>
</evidence>
<sequence>MKSLLAVLSAFFGVRGSRRAAQDSRDLSVRQILVTAMVLALLLVAGLIVLASLVAT</sequence>
<dbReference type="InterPro" id="IPR021344">
    <property type="entry name" value="DUF2970"/>
</dbReference>
<keyword evidence="1" id="KW-1133">Transmembrane helix</keyword>
<gene>
    <name evidence="2" type="ORF">LHGZ1_0175</name>
</gene>
<keyword evidence="1" id="KW-0812">Transmembrane</keyword>
<evidence type="ECO:0008006" key="4">
    <source>
        <dbReference type="Google" id="ProtNLM"/>
    </source>
</evidence>
<feature type="transmembrane region" description="Helical" evidence="1">
    <location>
        <begin position="32"/>
        <end position="55"/>
    </location>
</feature>
<keyword evidence="1" id="KW-0472">Membrane</keyword>
<dbReference type="Pfam" id="PF11174">
    <property type="entry name" value="DUF2970"/>
    <property type="match status" value="1"/>
</dbReference>
<proteinExistence type="predicted"/>
<protein>
    <recommendedName>
        <fullName evidence="4">DUF2970 domain-containing protein</fullName>
    </recommendedName>
</protein>
<dbReference type="Proteomes" id="UP000197424">
    <property type="component" value="Chromosome"/>
</dbReference>